<dbReference type="Proteomes" id="UP000063699">
    <property type="component" value="Chromosome"/>
</dbReference>
<feature type="compositionally biased region" description="Pro residues" evidence="1">
    <location>
        <begin position="21"/>
        <end position="35"/>
    </location>
</feature>
<accession>A0A0N9HWK0</accession>
<evidence type="ECO:0000256" key="1">
    <source>
        <dbReference type="SAM" id="MobiDB-lite"/>
    </source>
</evidence>
<gene>
    <name evidence="2" type="ORF">AOZ06_05145</name>
</gene>
<evidence type="ECO:0000313" key="2">
    <source>
        <dbReference type="EMBL" id="ALG06393.1"/>
    </source>
</evidence>
<feature type="region of interest" description="Disordered" evidence="1">
    <location>
        <begin position="1"/>
        <end position="47"/>
    </location>
</feature>
<feature type="region of interest" description="Disordered" evidence="1">
    <location>
        <begin position="76"/>
        <end position="106"/>
    </location>
</feature>
<organism evidence="2 3">
    <name type="scientific">Kibdelosporangium phytohabitans</name>
    <dbReference type="NCBI Taxonomy" id="860235"/>
    <lineage>
        <taxon>Bacteria</taxon>
        <taxon>Bacillati</taxon>
        <taxon>Actinomycetota</taxon>
        <taxon>Actinomycetes</taxon>
        <taxon>Pseudonocardiales</taxon>
        <taxon>Pseudonocardiaceae</taxon>
        <taxon>Kibdelosporangium</taxon>
    </lineage>
</organism>
<protein>
    <submittedName>
        <fullName evidence="2">Uncharacterized protein</fullName>
    </submittedName>
</protein>
<feature type="region of interest" description="Disordered" evidence="1">
    <location>
        <begin position="143"/>
        <end position="177"/>
    </location>
</feature>
<evidence type="ECO:0000313" key="3">
    <source>
        <dbReference type="Proteomes" id="UP000063699"/>
    </source>
</evidence>
<dbReference type="EMBL" id="CP012752">
    <property type="protein sequence ID" value="ALG06393.1"/>
    <property type="molecule type" value="Genomic_DNA"/>
</dbReference>
<reference evidence="2 3" key="1">
    <citation type="submission" date="2015-07" db="EMBL/GenBank/DDBJ databases">
        <title>Genome sequencing of Kibdelosporangium phytohabitans.</title>
        <authorList>
            <person name="Qin S."/>
            <person name="Xing K."/>
        </authorList>
    </citation>
    <scope>NUCLEOTIDE SEQUENCE [LARGE SCALE GENOMIC DNA]</scope>
    <source>
        <strain evidence="2 3">KLBMP1111</strain>
    </source>
</reference>
<dbReference type="KEGG" id="kphy:AOZ06_05145"/>
<feature type="compositionally biased region" description="Polar residues" evidence="1">
    <location>
        <begin position="81"/>
        <end position="96"/>
    </location>
</feature>
<dbReference type="AlphaFoldDB" id="A0A0N9HWK0"/>
<name>A0A0N9HWK0_9PSEU</name>
<proteinExistence type="predicted"/>
<sequence>MAAVVLLRQPDTASPSARPAPQHPIPVVPSTPTAPSPFRTTIESSDESGSFLGLGWRTSGVTVTAGASGASAFAFGIGTKPNPSSGNDQPCANVVTSEHHGGSSGDPIVTISVAQDATVTIHVRGPGDGPPHSIIVPLAACPLNRVPDTGSPGTPTEPSAPLDTRTRRDDDVQPTGK</sequence>
<dbReference type="RefSeq" id="WP_054288369.1">
    <property type="nucleotide sequence ID" value="NZ_CP012752.1"/>
</dbReference>
<keyword evidence="3" id="KW-1185">Reference proteome</keyword>